<protein>
    <submittedName>
        <fullName evidence="2">Uncharacterized protein</fullName>
    </submittedName>
</protein>
<name>A0A8X6IPL6_TRICU</name>
<evidence type="ECO:0000313" key="3">
    <source>
        <dbReference type="Proteomes" id="UP000887116"/>
    </source>
</evidence>
<feature type="compositionally biased region" description="Basic residues" evidence="1">
    <location>
        <begin position="20"/>
        <end position="34"/>
    </location>
</feature>
<evidence type="ECO:0000313" key="2">
    <source>
        <dbReference type="EMBL" id="GFQ80910.1"/>
    </source>
</evidence>
<keyword evidence="3" id="KW-1185">Reference proteome</keyword>
<comment type="caution">
    <text evidence="2">The sequence shown here is derived from an EMBL/GenBank/DDBJ whole genome shotgun (WGS) entry which is preliminary data.</text>
</comment>
<feature type="compositionally biased region" description="Polar residues" evidence="1">
    <location>
        <begin position="1"/>
        <end position="13"/>
    </location>
</feature>
<dbReference type="AlphaFoldDB" id="A0A8X6IPL6"/>
<accession>A0A8X6IPL6</accession>
<feature type="region of interest" description="Disordered" evidence="1">
    <location>
        <begin position="1"/>
        <end position="50"/>
    </location>
</feature>
<reference evidence="2" key="1">
    <citation type="submission" date="2020-07" db="EMBL/GenBank/DDBJ databases">
        <title>Multicomponent nature underlies the extraordinary mechanical properties of spider dragline silk.</title>
        <authorList>
            <person name="Kono N."/>
            <person name="Nakamura H."/>
            <person name="Mori M."/>
            <person name="Yoshida Y."/>
            <person name="Ohtoshi R."/>
            <person name="Malay A.D."/>
            <person name="Moran D.A.P."/>
            <person name="Tomita M."/>
            <person name="Numata K."/>
            <person name="Arakawa K."/>
        </authorList>
    </citation>
    <scope>NUCLEOTIDE SEQUENCE</scope>
</reference>
<dbReference type="EMBL" id="BMAO01022289">
    <property type="protein sequence ID" value="GFQ80910.1"/>
    <property type="molecule type" value="Genomic_DNA"/>
</dbReference>
<proteinExistence type="predicted"/>
<organism evidence="2 3">
    <name type="scientific">Trichonephila clavata</name>
    <name type="common">Joro spider</name>
    <name type="synonym">Nephila clavata</name>
    <dbReference type="NCBI Taxonomy" id="2740835"/>
    <lineage>
        <taxon>Eukaryota</taxon>
        <taxon>Metazoa</taxon>
        <taxon>Ecdysozoa</taxon>
        <taxon>Arthropoda</taxon>
        <taxon>Chelicerata</taxon>
        <taxon>Arachnida</taxon>
        <taxon>Araneae</taxon>
        <taxon>Araneomorphae</taxon>
        <taxon>Entelegynae</taxon>
        <taxon>Araneoidea</taxon>
        <taxon>Nephilidae</taxon>
        <taxon>Trichonephila</taxon>
    </lineage>
</organism>
<evidence type="ECO:0000256" key="1">
    <source>
        <dbReference type="SAM" id="MobiDB-lite"/>
    </source>
</evidence>
<gene>
    <name evidence="2" type="ORF">TNCT_435141</name>
</gene>
<sequence>MRLRSNQGGSVMVSQDGHRATHLRKRGNRKRKPQQSRVEEKREYPIPSTNSSIISYKKANYINTGKRMALSSKTSLRRAPERVNLIKKAPSSFLQSERVTKRRVPERMNLKSGLQHLL</sequence>
<dbReference type="Proteomes" id="UP000887116">
    <property type="component" value="Unassembled WGS sequence"/>
</dbReference>